<gene>
    <name evidence="2" type="ORF">P170DRAFT_134604</name>
</gene>
<feature type="compositionally biased region" description="Low complexity" evidence="1">
    <location>
        <begin position="41"/>
        <end position="52"/>
    </location>
</feature>
<protein>
    <submittedName>
        <fullName evidence="2">Uncharacterized protein</fullName>
    </submittedName>
</protein>
<dbReference type="GeneID" id="36550132"/>
<keyword evidence="3" id="KW-1185">Reference proteome</keyword>
<evidence type="ECO:0000313" key="2">
    <source>
        <dbReference type="EMBL" id="PLB49997.1"/>
    </source>
</evidence>
<dbReference type="EMBL" id="MSFO01000003">
    <property type="protein sequence ID" value="PLB49997.1"/>
    <property type="molecule type" value="Genomic_DNA"/>
</dbReference>
<name>A0A2I2GAW7_9EURO</name>
<feature type="region of interest" description="Disordered" evidence="1">
    <location>
        <begin position="28"/>
        <end position="106"/>
    </location>
</feature>
<dbReference type="Proteomes" id="UP000234275">
    <property type="component" value="Unassembled WGS sequence"/>
</dbReference>
<proteinExistence type="predicted"/>
<evidence type="ECO:0000256" key="1">
    <source>
        <dbReference type="SAM" id="MobiDB-lite"/>
    </source>
</evidence>
<reference evidence="2 3" key="1">
    <citation type="submission" date="2016-12" db="EMBL/GenBank/DDBJ databases">
        <title>The genomes of Aspergillus section Nigri reveals drivers in fungal speciation.</title>
        <authorList>
            <consortium name="DOE Joint Genome Institute"/>
            <person name="Vesth T.C."/>
            <person name="Nybo J."/>
            <person name="Theobald S."/>
            <person name="Brandl J."/>
            <person name="Frisvad J.C."/>
            <person name="Nielsen K.F."/>
            <person name="Lyhne E.K."/>
            <person name="Kogle M.E."/>
            <person name="Kuo A."/>
            <person name="Riley R."/>
            <person name="Clum A."/>
            <person name="Nolan M."/>
            <person name="Lipzen A."/>
            <person name="Salamov A."/>
            <person name="Henrissat B."/>
            <person name="Wiebenga A."/>
            <person name="De Vries R.P."/>
            <person name="Grigoriev I.V."/>
            <person name="Mortensen U.H."/>
            <person name="Andersen M.R."/>
            <person name="Baker S.E."/>
        </authorList>
    </citation>
    <scope>NUCLEOTIDE SEQUENCE [LARGE SCALE GENOMIC DNA]</scope>
    <source>
        <strain evidence="2 3">IBT 23096</strain>
    </source>
</reference>
<accession>A0A2I2GAW7</accession>
<comment type="caution">
    <text evidence="2">The sequence shown here is derived from an EMBL/GenBank/DDBJ whole genome shotgun (WGS) entry which is preliminary data.</text>
</comment>
<sequence length="106" mass="11743">MRDLRSTHTLDPQTARITDIHTHIIPNPISSPRTVYHSRTPIIPSSPLHPILRTPPPDERAPNSNRQGVAHFPSHSSESSCVAVSWSPSRTTGSAVTRRVRQTGRL</sequence>
<dbReference type="RefSeq" id="XP_024705299.1">
    <property type="nucleotide sequence ID" value="XM_024842436.1"/>
</dbReference>
<organism evidence="2 3">
    <name type="scientific">Aspergillus steynii IBT 23096</name>
    <dbReference type="NCBI Taxonomy" id="1392250"/>
    <lineage>
        <taxon>Eukaryota</taxon>
        <taxon>Fungi</taxon>
        <taxon>Dikarya</taxon>
        <taxon>Ascomycota</taxon>
        <taxon>Pezizomycotina</taxon>
        <taxon>Eurotiomycetes</taxon>
        <taxon>Eurotiomycetidae</taxon>
        <taxon>Eurotiales</taxon>
        <taxon>Aspergillaceae</taxon>
        <taxon>Aspergillus</taxon>
        <taxon>Aspergillus subgen. Circumdati</taxon>
    </lineage>
</organism>
<evidence type="ECO:0000313" key="3">
    <source>
        <dbReference type="Proteomes" id="UP000234275"/>
    </source>
</evidence>
<feature type="compositionally biased region" description="Low complexity" evidence="1">
    <location>
        <begin position="74"/>
        <end position="89"/>
    </location>
</feature>
<dbReference type="VEuPathDB" id="FungiDB:P170DRAFT_134604"/>
<dbReference type="AlphaFoldDB" id="A0A2I2GAW7"/>